<evidence type="ECO:0000313" key="1">
    <source>
        <dbReference type="EMBL" id="ABC77732.1"/>
    </source>
</evidence>
<dbReference type="InParanoid" id="Q2LUH2"/>
<accession>Q2LUH2</accession>
<name>Q2LUH2_SYNAS</name>
<sequence>MKKLLFLNNCDLMESFDDLEIRCPRLGHEILLSYCLREAEELPCFRFLLCWESRIPAEIYLRKKMTPEAWERYSLQESKDKVSSLVELIEAARKLGKTPS</sequence>
<organism evidence="1 2">
    <name type="scientific">Syntrophus aciditrophicus (strain SB)</name>
    <dbReference type="NCBI Taxonomy" id="56780"/>
    <lineage>
        <taxon>Bacteria</taxon>
        <taxon>Pseudomonadati</taxon>
        <taxon>Thermodesulfobacteriota</taxon>
        <taxon>Syntrophia</taxon>
        <taxon>Syntrophales</taxon>
        <taxon>Syntrophaceae</taxon>
        <taxon>Syntrophus</taxon>
    </lineage>
</organism>
<protein>
    <submittedName>
        <fullName evidence="1">Hypothetical cytosolic protein</fullName>
    </submittedName>
</protein>
<dbReference type="EMBL" id="CP000252">
    <property type="protein sequence ID" value="ABC77732.1"/>
    <property type="molecule type" value="Genomic_DNA"/>
</dbReference>
<dbReference type="STRING" id="56780.SYN_01989"/>
<proteinExistence type="predicted"/>
<dbReference type="HOGENOM" id="CLU_176134_0_0_7"/>
<reference evidence="1 2" key="1">
    <citation type="journal article" date="2007" name="Proc. Natl. Acad. Sci. U.S.A.">
        <title>The genome of Syntrophus aciditrophicus: life at the thermodynamic limit of microbial growth.</title>
        <authorList>
            <person name="McInerney M.J."/>
            <person name="Rohlin L."/>
            <person name="Mouttaki H."/>
            <person name="Kim U."/>
            <person name="Krupp R.S."/>
            <person name="Rios-Hernandez L."/>
            <person name="Sieber J."/>
            <person name="Struchtemeyer C.G."/>
            <person name="Bhattacharyya A."/>
            <person name="Campbell J.W."/>
            <person name="Gunsalus R.P."/>
        </authorList>
    </citation>
    <scope>NUCLEOTIDE SEQUENCE [LARGE SCALE GENOMIC DNA]</scope>
    <source>
        <strain evidence="1 2">SB</strain>
    </source>
</reference>
<dbReference type="eggNOG" id="ENOG5030U9C">
    <property type="taxonomic scope" value="Bacteria"/>
</dbReference>
<gene>
    <name evidence="1" type="ORF">SYN_01989</name>
</gene>
<dbReference type="Proteomes" id="UP000001933">
    <property type="component" value="Chromosome"/>
</dbReference>
<dbReference type="AlphaFoldDB" id="Q2LUH2"/>
<keyword evidence="2" id="KW-1185">Reference proteome</keyword>
<evidence type="ECO:0000313" key="2">
    <source>
        <dbReference type="Proteomes" id="UP000001933"/>
    </source>
</evidence>
<dbReference type="KEGG" id="sat:SYN_01989"/>